<comment type="caution">
    <text evidence="2">The sequence shown here is derived from an EMBL/GenBank/DDBJ whole genome shotgun (WGS) entry which is preliminary data.</text>
</comment>
<feature type="transmembrane region" description="Helical" evidence="1">
    <location>
        <begin position="322"/>
        <end position="340"/>
    </location>
</feature>
<keyword evidence="1" id="KW-1133">Transmembrane helix</keyword>
<evidence type="ECO:0008006" key="4">
    <source>
        <dbReference type="Google" id="ProtNLM"/>
    </source>
</evidence>
<evidence type="ECO:0000313" key="3">
    <source>
        <dbReference type="Proteomes" id="UP000228987"/>
    </source>
</evidence>
<dbReference type="EMBL" id="NVWI01000001">
    <property type="protein sequence ID" value="PCJ43516.1"/>
    <property type="molecule type" value="Genomic_DNA"/>
</dbReference>
<organism evidence="2 3">
    <name type="scientific">SAR86 cluster bacterium</name>
    <dbReference type="NCBI Taxonomy" id="2030880"/>
    <lineage>
        <taxon>Bacteria</taxon>
        <taxon>Pseudomonadati</taxon>
        <taxon>Pseudomonadota</taxon>
        <taxon>Gammaproteobacteria</taxon>
        <taxon>SAR86 cluster</taxon>
    </lineage>
</organism>
<evidence type="ECO:0000256" key="1">
    <source>
        <dbReference type="SAM" id="Phobius"/>
    </source>
</evidence>
<proteinExistence type="predicted"/>
<dbReference type="InterPro" id="IPR022134">
    <property type="entry name" value="DUF3667"/>
</dbReference>
<evidence type="ECO:0000313" key="2">
    <source>
        <dbReference type="EMBL" id="PCJ43516.1"/>
    </source>
</evidence>
<dbReference type="AlphaFoldDB" id="A0A2A5CJG7"/>
<sequence length="342" mass="38711">MNLKTCLNCNLESNAKFCPKCGQSLDVKISSAWDFISEILNVIYSLDSKVWKSMLPLLFKPGKLTNEYIAGRRVRYLPPFRLYLIFSILFFLVAAIPDFTGFDNLSAEDREGLTQDLQEARDEFTQGLQEAGVINTENNIGITSPFNSPADFPEEITTLEPIENNSSDNISLTDADDCIDVPWSGFLGERLGGRALSSCQTAFSDNGVTLMQSFIDYLPVMMFVCVPLLAVFMKVLYLFKNRKYIEHLMFLFHTHSFIFLVVILNVSIIKISGPFPIVENSIAPLVATLWIYAVIYIFIALKKVYRQNFFMTSFKMIMLFPSYSICLALSFASGLFLTFITI</sequence>
<protein>
    <recommendedName>
        <fullName evidence="4">DUF3667 domain-containing protein</fullName>
    </recommendedName>
</protein>
<keyword evidence="1" id="KW-0472">Membrane</keyword>
<feature type="transmembrane region" description="Helical" evidence="1">
    <location>
        <begin position="281"/>
        <end position="301"/>
    </location>
</feature>
<dbReference type="Pfam" id="PF12412">
    <property type="entry name" value="DUF3667"/>
    <property type="match status" value="1"/>
</dbReference>
<feature type="transmembrane region" description="Helical" evidence="1">
    <location>
        <begin position="82"/>
        <end position="102"/>
    </location>
</feature>
<name>A0A2A5CJG7_9GAMM</name>
<feature type="transmembrane region" description="Helical" evidence="1">
    <location>
        <begin position="250"/>
        <end position="269"/>
    </location>
</feature>
<feature type="transmembrane region" description="Helical" evidence="1">
    <location>
        <begin position="217"/>
        <end position="238"/>
    </location>
</feature>
<accession>A0A2A5CJG7</accession>
<dbReference type="Proteomes" id="UP000228987">
    <property type="component" value="Unassembled WGS sequence"/>
</dbReference>
<reference evidence="3" key="1">
    <citation type="submission" date="2017-08" db="EMBL/GenBank/DDBJ databases">
        <title>A dynamic microbial community with high functional redundancy inhabits the cold, oxic subseafloor aquifer.</title>
        <authorList>
            <person name="Tully B.J."/>
            <person name="Wheat C.G."/>
            <person name="Glazer B.T."/>
            <person name="Huber J.A."/>
        </authorList>
    </citation>
    <scope>NUCLEOTIDE SEQUENCE [LARGE SCALE GENOMIC DNA]</scope>
</reference>
<keyword evidence="1" id="KW-0812">Transmembrane</keyword>
<gene>
    <name evidence="2" type="ORF">COA71_01180</name>
</gene>